<keyword evidence="2" id="KW-1185">Reference proteome</keyword>
<proteinExistence type="predicted"/>
<gene>
    <name evidence="1" type="ORF">GCM10009425_39940</name>
</gene>
<accession>A0ABQ2H2A9</accession>
<comment type="caution">
    <text evidence="1">The sequence shown here is derived from an EMBL/GenBank/DDBJ whole genome shotgun (WGS) entry which is preliminary data.</text>
</comment>
<sequence length="121" mass="14041">MIYQEFKAKYHQWLMSEYVQYIGSPVEPAYERYCLAEYQRYLNGEYAEKPSGLWAAFAQGPDEFIAMASREAAEQCVAYFDELDRKNAAHPTFPQVNCILVPWPGTAEEHQAELIERSNHP</sequence>
<evidence type="ECO:0000313" key="1">
    <source>
        <dbReference type="EMBL" id="GGM25121.1"/>
    </source>
</evidence>
<organism evidence="1 2">
    <name type="scientific">Pseudomonas asuensis</name>
    <dbReference type="NCBI Taxonomy" id="1825787"/>
    <lineage>
        <taxon>Bacteria</taxon>
        <taxon>Pseudomonadati</taxon>
        <taxon>Pseudomonadota</taxon>
        <taxon>Gammaproteobacteria</taxon>
        <taxon>Pseudomonadales</taxon>
        <taxon>Pseudomonadaceae</taxon>
        <taxon>Pseudomonas</taxon>
    </lineage>
</organism>
<dbReference type="Proteomes" id="UP000616499">
    <property type="component" value="Unassembled WGS sequence"/>
</dbReference>
<protein>
    <submittedName>
        <fullName evidence="1">Uncharacterized protein</fullName>
    </submittedName>
</protein>
<evidence type="ECO:0000313" key="2">
    <source>
        <dbReference type="Proteomes" id="UP000616499"/>
    </source>
</evidence>
<name>A0ABQ2H2A9_9PSED</name>
<reference evidence="2" key="1">
    <citation type="journal article" date="2019" name="Int. J. Syst. Evol. Microbiol.">
        <title>The Global Catalogue of Microorganisms (GCM) 10K type strain sequencing project: providing services to taxonomists for standard genome sequencing and annotation.</title>
        <authorList>
            <consortium name="The Broad Institute Genomics Platform"/>
            <consortium name="The Broad Institute Genome Sequencing Center for Infectious Disease"/>
            <person name="Wu L."/>
            <person name="Ma J."/>
        </authorList>
    </citation>
    <scope>NUCLEOTIDE SEQUENCE [LARGE SCALE GENOMIC DNA]</scope>
    <source>
        <strain evidence="2">JCM 13501</strain>
    </source>
</reference>
<dbReference type="EMBL" id="BMNW01000011">
    <property type="protein sequence ID" value="GGM25121.1"/>
    <property type="molecule type" value="Genomic_DNA"/>
</dbReference>